<comment type="cofactor">
    <cofactor evidence="1 2">
        <name>Zn(2+)</name>
        <dbReference type="ChEBI" id="CHEBI:29105"/>
    </cofactor>
    <text evidence="1 2">Binds 1 zinc ion per subunit.</text>
</comment>
<keyword evidence="1 2" id="KW-0482">Metalloprotease</keyword>
<accession>A0A4W3HYC3</accession>
<dbReference type="InterPro" id="IPR013320">
    <property type="entry name" value="ConA-like_dom_sf"/>
</dbReference>
<evidence type="ECO:0000256" key="3">
    <source>
        <dbReference type="SAM" id="MobiDB-lite"/>
    </source>
</evidence>
<dbReference type="CDD" id="cd06263">
    <property type="entry name" value="MAM"/>
    <property type="match status" value="1"/>
</dbReference>
<dbReference type="AlphaFoldDB" id="A0A4W3HYC3"/>
<reference evidence="6" key="4">
    <citation type="submission" date="2025-08" db="UniProtKB">
        <authorList>
            <consortium name="Ensembl"/>
        </authorList>
    </citation>
    <scope>IDENTIFICATION</scope>
</reference>
<dbReference type="InterPro" id="IPR006026">
    <property type="entry name" value="Peptidase_Metallo"/>
</dbReference>
<dbReference type="GO" id="GO:0008270">
    <property type="term" value="F:zinc ion binding"/>
    <property type="evidence" value="ECO:0007669"/>
    <property type="project" value="UniProtKB-UniRule"/>
</dbReference>
<dbReference type="InterPro" id="IPR024079">
    <property type="entry name" value="MetalloPept_cat_dom_sf"/>
</dbReference>
<keyword evidence="1 2" id="KW-0645">Protease</keyword>
<dbReference type="SUPFAM" id="SSF55486">
    <property type="entry name" value="Metalloproteases ('zincins'), catalytic domain"/>
    <property type="match status" value="1"/>
</dbReference>
<keyword evidence="1 2" id="KW-0479">Metal-binding</keyword>
<feature type="binding site" evidence="1">
    <location>
        <position position="86"/>
    </location>
    <ligand>
        <name>Zn(2+)</name>
        <dbReference type="ChEBI" id="CHEBI:29105"/>
        <note>catalytic</note>
    </ligand>
</feature>
<evidence type="ECO:0000313" key="7">
    <source>
        <dbReference type="Proteomes" id="UP000314986"/>
    </source>
</evidence>
<dbReference type="InterPro" id="IPR000998">
    <property type="entry name" value="MAM_dom"/>
</dbReference>
<dbReference type="Ensembl" id="ENSCMIT00000022902.1">
    <property type="protein sequence ID" value="ENSCMIP00000022514.1"/>
    <property type="gene ID" value="ENSCMIG00000010136.1"/>
</dbReference>
<keyword evidence="7" id="KW-1185">Reference proteome</keyword>
<evidence type="ECO:0000256" key="1">
    <source>
        <dbReference type="PROSITE-ProRule" id="PRU01211"/>
    </source>
</evidence>
<keyword evidence="1 2" id="KW-0378">Hydrolase</keyword>
<dbReference type="PANTHER" id="PTHR10127">
    <property type="entry name" value="DISCOIDIN, CUB, EGF, LAMININ , AND ZINC METALLOPROTEASE DOMAIN CONTAINING"/>
    <property type="match status" value="1"/>
</dbReference>
<dbReference type="Pfam" id="PF00629">
    <property type="entry name" value="MAM"/>
    <property type="match status" value="1"/>
</dbReference>
<dbReference type="SMART" id="SM00235">
    <property type="entry name" value="ZnMc"/>
    <property type="match status" value="1"/>
</dbReference>
<dbReference type="InterPro" id="IPR001506">
    <property type="entry name" value="Peptidase_M12A"/>
</dbReference>
<proteinExistence type="predicted"/>
<feature type="binding site" evidence="1">
    <location>
        <position position="96"/>
    </location>
    <ligand>
        <name>Zn(2+)</name>
        <dbReference type="ChEBI" id="CHEBI:29105"/>
        <note>catalytic</note>
    </ligand>
</feature>
<evidence type="ECO:0000259" key="4">
    <source>
        <dbReference type="PROSITE" id="PS50060"/>
    </source>
</evidence>
<evidence type="ECO:0000256" key="2">
    <source>
        <dbReference type="RuleBase" id="RU361183"/>
    </source>
</evidence>
<dbReference type="GO" id="GO:0006508">
    <property type="term" value="P:proteolysis"/>
    <property type="evidence" value="ECO:0007669"/>
    <property type="project" value="UniProtKB-KW"/>
</dbReference>
<dbReference type="GO" id="GO:0016020">
    <property type="term" value="C:membrane"/>
    <property type="evidence" value="ECO:0007669"/>
    <property type="project" value="InterPro"/>
</dbReference>
<dbReference type="Gene3D" id="2.60.120.200">
    <property type="match status" value="1"/>
</dbReference>
<dbReference type="GO" id="GO:0004222">
    <property type="term" value="F:metalloendopeptidase activity"/>
    <property type="evidence" value="ECO:0007669"/>
    <property type="project" value="UniProtKB-UniRule"/>
</dbReference>
<evidence type="ECO:0000313" key="6">
    <source>
        <dbReference type="Ensembl" id="ENSCMIP00000022514.1"/>
    </source>
</evidence>
<dbReference type="Proteomes" id="UP000314986">
    <property type="component" value="Unassembled WGS sequence"/>
</dbReference>
<dbReference type="Gene3D" id="3.40.390.10">
    <property type="entry name" value="Collagenase (Catalytic Domain)"/>
    <property type="match status" value="1"/>
</dbReference>
<dbReference type="PANTHER" id="PTHR10127:SF855">
    <property type="entry name" value="ASTACIN-LIKE METALLOENDOPEPTIDASE"/>
    <property type="match status" value="1"/>
</dbReference>
<sequence length="1162" mass="126776">MRHCIRCQDYRYPFPTDEETRSSISQGFGDFEKFTCVRFVPRSDEEDFISIQPLQGCYSSVGRVGGMQLLSLKRQCLKKGKGVVEHELMHSLGFWHEHTRSDRDKFIKIEWKNVWPGYEHNFLKKPTNNLKSKYDYGSILHYSRSAFSKNGHPTLKPLLDTHAIIGQRIRLSEMDLLKVNRLYNCTADDLFLNDDSSQLENEQSKETGEMVKTHSTIQTPTNQTSADLVTPSVHQQSQITTGAPESFGATISTVAETSVTWENLSSPASDNTSSVSLFMQPTLEVSGHQSDLPLGTLVPMRFPDPLLIPTQVPLVQSELASVAVMKRLTTDLVTQQSLTQTTALSLGQKKALMPESKRPTTCSKVLVRQLVTEALVMPSQSHKATSWAEVLPGHLRILTHSQAEVPTSSPSTTIESPTVLTAKNHQSVSLSHSKQPATHLQALGGVSATPILRDDNQTRTLTLSPPTPTQHTNTQPLLIHSQTSEYAQSELMPTVPSAIPAAGMITSTDTVPSASQPELRNLPSQTFRPAHSETSALLPSTHTEVPSMSPPLTTAHPQSNLSSVSGPAQVYNTPSLHDVTSAAQIESRAAVSQAALFQTHNLNSWFSLVLSLQSPRSVENQVAPVLPNRPEILVSWLSPAGHFITETLIPTSLALTGTSTTQSLVPTSLVPTCLPPSEACIAESPTVTSLPPAKPSLTEPLALTSLSLLQSSITRTMGANSFHPVESSVTETPVPTSLSPDVSPIAKILVPTYLPHAEASIADVQIETSLPPAETSTTETPVPTSLVSDGPSSVDVLLPIDISPAVPSPADTLVENSQPPSEPSIVENLVPTNLMSNGPSTADVLMPTDLPPTASSTAHTLALPSLSHIDHSIAESLIVTALPPAQPSITQLLALTSRPPTRSSIAETLLETRLPLAKPSIAETLLLTYSPPLSASSDTATLSLMWLVHWRKLYKCLDPGPLHGVAVTSPGRAMQPDSPRELLCDFEHGFCDWEQSTRDDFDWTRCRYHTSSWETGPNGDHTKGQCKRKGGRYLYIEASYPQQSGDRAALISPVIRGPACLLFWYNMYGKHMGSLNVYSKYESAADWFRLWSTTGNQGRKWHRAQIDIRENQETFQVIIEGVLGLSYQSDIAIDDVQIYTDSCAEHRKLHNAQCDLLLNTHK</sequence>
<feature type="domain" description="Peptidase M12A" evidence="5">
    <location>
        <begin position="1"/>
        <end position="186"/>
    </location>
</feature>
<dbReference type="PROSITE" id="PS51864">
    <property type="entry name" value="ASTACIN"/>
    <property type="match status" value="1"/>
</dbReference>
<reference evidence="7" key="2">
    <citation type="journal article" date="2007" name="PLoS Biol.">
        <title>Survey sequencing and comparative analysis of the elephant shark (Callorhinchus milii) genome.</title>
        <authorList>
            <person name="Venkatesh B."/>
            <person name="Kirkness E.F."/>
            <person name="Loh Y.H."/>
            <person name="Halpern A.L."/>
            <person name="Lee A.P."/>
            <person name="Johnson J."/>
            <person name="Dandona N."/>
            <person name="Viswanathan L.D."/>
            <person name="Tay A."/>
            <person name="Venter J.C."/>
            <person name="Strausberg R.L."/>
            <person name="Brenner S."/>
        </authorList>
    </citation>
    <scope>NUCLEOTIDE SEQUENCE [LARGE SCALE GENOMIC DNA]</scope>
</reference>
<dbReference type="SMART" id="SM00137">
    <property type="entry name" value="MAM"/>
    <property type="match status" value="1"/>
</dbReference>
<name>A0A4W3HYC3_CALMI</name>
<organism evidence="6 7">
    <name type="scientific">Callorhinchus milii</name>
    <name type="common">Ghost shark</name>
    <dbReference type="NCBI Taxonomy" id="7868"/>
    <lineage>
        <taxon>Eukaryota</taxon>
        <taxon>Metazoa</taxon>
        <taxon>Chordata</taxon>
        <taxon>Craniata</taxon>
        <taxon>Vertebrata</taxon>
        <taxon>Chondrichthyes</taxon>
        <taxon>Holocephali</taxon>
        <taxon>Chimaeriformes</taxon>
        <taxon>Callorhinchidae</taxon>
        <taxon>Callorhinchus</taxon>
    </lineage>
</organism>
<dbReference type="PRINTS" id="PR00480">
    <property type="entry name" value="ASTACIN"/>
</dbReference>
<reference evidence="6" key="5">
    <citation type="submission" date="2025-09" db="UniProtKB">
        <authorList>
            <consortium name="Ensembl"/>
        </authorList>
    </citation>
    <scope>IDENTIFICATION</scope>
</reference>
<dbReference type="SUPFAM" id="SSF49899">
    <property type="entry name" value="Concanavalin A-like lectins/glucanases"/>
    <property type="match status" value="1"/>
</dbReference>
<dbReference type="EC" id="3.4.24.-" evidence="2"/>
<comment type="caution">
    <text evidence="1">Lacks conserved residue(s) required for the propagation of feature annotation.</text>
</comment>
<protein>
    <recommendedName>
        <fullName evidence="2">Metalloendopeptidase</fullName>
        <ecNumber evidence="2">3.4.24.-</ecNumber>
    </recommendedName>
</protein>
<feature type="binding site" evidence="1">
    <location>
        <position position="90"/>
    </location>
    <ligand>
        <name>Zn(2+)</name>
        <dbReference type="ChEBI" id="CHEBI:29105"/>
        <note>catalytic</note>
    </ligand>
</feature>
<reference evidence="7" key="1">
    <citation type="journal article" date="2006" name="Science">
        <title>Ancient noncoding elements conserved in the human genome.</title>
        <authorList>
            <person name="Venkatesh B."/>
            <person name="Kirkness E.F."/>
            <person name="Loh Y.H."/>
            <person name="Halpern A.L."/>
            <person name="Lee A.P."/>
            <person name="Johnson J."/>
            <person name="Dandona N."/>
            <person name="Viswanathan L.D."/>
            <person name="Tay A."/>
            <person name="Venter J.C."/>
            <person name="Strausberg R.L."/>
            <person name="Brenner S."/>
        </authorList>
    </citation>
    <scope>NUCLEOTIDE SEQUENCE [LARGE SCALE GENOMIC DNA]</scope>
</reference>
<dbReference type="Pfam" id="PF01400">
    <property type="entry name" value="Astacin"/>
    <property type="match status" value="1"/>
</dbReference>
<dbReference type="InParanoid" id="A0A4W3HYC3"/>
<reference evidence="7" key="3">
    <citation type="journal article" date="2014" name="Nature">
        <title>Elephant shark genome provides unique insights into gnathostome evolution.</title>
        <authorList>
            <consortium name="International Elephant Shark Genome Sequencing Consortium"/>
            <person name="Venkatesh B."/>
            <person name="Lee A.P."/>
            <person name="Ravi V."/>
            <person name="Maurya A.K."/>
            <person name="Lian M.M."/>
            <person name="Swann J.B."/>
            <person name="Ohta Y."/>
            <person name="Flajnik M.F."/>
            <person name="Sutoh Y."/>
            <person name="Kasahara M."/>
            <person name="Hoon S."/>
            <person name="Gangu V."/>
            <person name="Roy S.W."/>
            <person name="Irimia M."/>
            <person name="Korzh V."/>
            <person name="Kondrychyn I."/>
            <person name="Lim Z.W."/>
            <person name="Tay B.H."/>
            <person name="Tohari S."/>
            <person name="Kong K.W."/>
            <person name="Ho S."/>
            <person name="Lorente-Galdos B."/>
            <person name="Quilez J."/>
            <person name="Marques-Bonet T."/>
            <person name="Raney B.J."/>
            <person name="Ingham P.W."/>
            <person name="Tay A."/>
            <person name="Hillier L.W."/>
            <person name="Minx P."/>
            <person name="Boehm T."/>
            <person name="Wilson R.K."/>
            <person name="Brenner S."/>
            <person name="Warren W.C."/>
        </authorList>
    </citation>
    <scope>NUCLEOTIDE SEQUENCE [LARGE SCALE GENOMIC DNA]</scope>
</reference>
<dbReference type="PROSITE" id="PS50060">
    <property type="entry name" value="MAM_2"/>
    <property type="match status" value="1"/>
</dbReference>
<evidence type="ECO:0000259" key="5">
    <source>
        <dbReference type="PROSITE" id="PS51864"/>
    </source>
</evidence>
<feature type="active site" evidence="1">
    <location>
        <position position="87"/>
    </location>
</feature>
<feature type="domain" description="MAM" evidence="4">
    <location>
        <begin position="982"/>
        <end position="1145"/>
    </location>
</feature>
<dbReference type="GeneTree" id="ENSGT00940000154856"/>
<keyword evidence="1 2" id="KW-0862">Zinc</keyword>
<feature type="region of interest" description="Disordered" evidence="3">
    <location>
        <begin position="541"/>
        <end position="565"/>
    </location>
</feature>